<dbReference type="Gene3D" id="3.20.20.80">
    <property type="entry name" value="Glycosidases"/>
    <property type="match status" value="1"/>
</dbReference>
<evidence type="ECO:0000313" key="9">
    <source>
        <dbReference type="Proteomes" id="UP001403385"/>
    </source>
</evidence>
<proteinExistence type="inferred from homology"/>
<evidence type="ECO:0000256" key="4">
    <source>
        <dbReference type="ARBA" id="ARBA00022801"/>
    </source>
</evidence>
<dbReference type="GO" id="GO:0004560">
    <property type="term" value="F:alpha-L-fucosidase activity"/>
    <property type="evidence" value="ECO:0007669"/>
    <property type="project" value="InterPro"/>
</dbReference>
<protein>
    <recommendedName>
        <fullName evidence="2">alpha-L-fucosidase</fullName>
        <ecNumber evidence="2">3.2.1.51</ecNumber>
    </recommendedName>
</protein>
<dbReference type="GO" id="GO:0016139">
    <property type="term" value="P:glycoside catabolic process"/>
    <property type="evidence" value="ECO:0007669"/>
    <property type="project" value="TreeGrafter"/>
</dbReference>
<sequence>MNRSLTTCLAFIMLLWGMACQPPVKEQKTETSNLIKIEEGDSPEAILQKAARVVPTERQYAWQKHEFIAFLHFGVNTFTGVEWGSGKEGPSLFNPSELDTRQWVSVMKDAGMKMAMITAKHHDGFCLWPSRYTEHSVKNSPWKDGQGDVMKELSEACQDEGIKLGVYLSPADLHEIEREGGLYGNGSERKLTKIPSDPDHQKSVERVFEYELTDYDTYFMNQLYETLTEYGEISELWFDGANPKPGTGQTYNYEAWYDMIRKLQPNAVIAIKGPDVRWCGNEAGHTRKDEWSVIPFPNKPEEGNWPDMTQEDLGSDAKVKEGKYLYWYPAETNTSIRHGWFYRDEEQYVKTVNELLDTWYRSVGGNTVFLLNLTPDRRGLIPDKDAERLREVGRIVKETFAHNLAADAKAKSETTMEGHPAENALDGNLETSWQPAQAQATIELDLNGEKTFNRLVLQEDIKNHGQRIGEFEVEAQLDGQWQKIAGYTVVGYKRILRFPMVTTGKVRVKILASRATPTLANIGLYKGPEILSDPQITRSKEGQVHIACQTPDPIIYYTLDGSEPTTASTRYTQPFVLKEGGVVKARAFIGEGAAQASELIEKSFDISKGNWKLVATDEAVKNYGGDKAIDGNPSTYWHTPWDGNTEGHPHEITVDLGQKTDLKGFTYQPRTDRNISGTVQEFEFYVSEDGKNWGKAIAKGSFDNIKNNPMLQEIRFEKPVKGQFIRFRTLKEVDGKAWACVAELGVITR</sequence>
<dbReference type="SMART" id="SM00812">
    <property type="entry name" value="Alpha_L_fucos"/>
    <property type="match status" value="1"/>
</dbReference>
<evidence type="ECO:0000259" key="7">
    <source>
        <dbReference type="PROSITE" id="PS50022"/>
    </source>
</evidence>
<dbReference type="InterPro" id="IPR008979">
    <property type="entry name" value="Galactose-bd-like_sf"/>
</dbReference>
<dbReference type="PANTHER" id="PTHR10030:SF37">
    <property type="entry name" value="ALPHA-L-FUCOSIDASE-RELATED"/>
    <property type="match status" value="1"/>
</dbReference>
<evidence type="ECO:0000256" key="6">
    <source>
        <dbReference type="SAM" id="SignalP"/>
    </source>
</evidence>
<comment type="caution">
    <text evidence="8">The sequence shown here is derived from an EMBL/GenBank/DDBJ whole genome shotgun (WGS) entry which is preliminary data.</text>
</comment>
<dbReference type="Gene3D" id="2.60.120.260">
    <property type="entry name" value="Galactose-binding domain-like"/>
    <property type="match status" value="2"/>
</dbReference>
<dbReference type="Pfam" id="PF13290">
    <property type="entry name" value="CHB_HEX_C_1"/>
    <property type="match status" value="1"/>
</dbReference>
<name>A0AAW9S2Q7_9BACT</name>
<dbReference type="PROSITE" id="PS51257">
    <property type="entry name" value="PROKAR_LIPOPROTEIN"/>
    <property type="match status" value="1"/>
</dbReference>
<evidence type="ECO:0000256" key="3">
    <source>
        <dbReference type="ARBA" id="ARBA00022729"/>
    </source>
</evidence>
<dbReference type="InterPro" id="IPR059177">
    <property type="entry name" value="GH29D-like_dom"/>
</dbReference>
<dbReference type="SUPFAM" id="SSF49785">
    <property type="entry name" value="Galactose-binding domain-like"/>
    <property type="match status" value="2"/>
</dbReference>
<keyword evidence="5" id="KW-0326">Glycosidase</keyword>
<evidence type="ECO:0000256" key="5">
    <source>
        <dbReference type="ARBA" id="ARBA00023295"/>
    </source>
</evidence>
<evidence type="ECO:0000256" key="2">
    <source>
        <dbReference type="ARBA" id="ARBA00012662"/>
    </source>
</evidence>
<evidence type="ECO:0000313" key="8">
    <source>
        <dbReference type="EMBL" id="MEN7551474.1"/>
    </source>
</evidence>
<dbReference type="SUPFAM" id="SSF51445">
    <property type="entry name" value="(Trans)glycosidases"/>
    <property type="match status" value="1"/>
</dbReference>
<dbReference type="EC" id="3.2.1.51" evidence="2"/>
<feature type="signal peptide" evidence="6">
    <location>
        <begin position="1"/>
        <end position="19"/>
    </location>
</feature>
<dbReference type="EMBL" id="JBDKWZ010000023">
    <property type="protein sequence ID" value="MEN7551474.1"/>
    <property type="molecule type" value="Genomic_DNA"/>
</dbReference>
<reference evidence="8 9" key="1">
    <citation type="submission" date="2024-04" db="EMBL/GenBank/DDBJ databases">
        <title>Novel genus in family Flammeovirgaceae.</title>
        <authorList>
            <person name="Nguyen T.H."/>
            <person name="Vuong T.Q."/>
            <person name="Le H."/>
            <person name="Kim S.-G."/>
        </authorList>
    </citation>
    <scope>NUCLEOTIDE SEQUENCE [LARGE SCALE GENOMIC DNA]</scope>
    <source>
        <strain evidence="8 9">JCM 23209</strain>
    </source>
</reference>
<keyword evidence="9" id="KW-1185">Reference proteome</keyword>
<feature type="domain" description="F5/8 type C" evidence="7">
    <location>
        <begin position="594"/>
        <end position="746"/>
    </location>
</feature>
<dbReference type="Pfam" id="PF00754">
    <property type="entry name" value="F5_F8_type_C"/>
    <property type="match status" value="2"/>
</dbReference>
<dbReference type="AlphaFoldDB" id="A0AAW9S2Q7"/>
<dbReference type="InterPro" id="IPR017853">
    <property type="entry name" value="GH"/>
</dbReference>
<dbReference type="GO" id="GO:0006004">
    <property type="term" value="P:fucose metabolic process"/>
    <property type="evidence" value="ECO:0007669"/>
    <property type="project" value="TreeGrafter"/>
</dbReference>
<dbReference type="InterPro" id="IPR000421">
    <property type="entry name" value="FA58C"/>
</dbReference>
<keyword evidence="4" id="KW-0378">Hydrolase</keyword>
<dbReference type="RefSeq" id="WP_346824255.1">
    <property type="nucleotide sequence ID" value="NZ_JBDKWZ010000023.1"/>
</dbReference>
<gene>
    <name evidence="8" type="ORF">AAG747_26390</name>
</gene>
<keyword evidence="3 6" id="KW-0732">Signal</keyword>
<dbReference type="Pfam" id="PF01120">
    <property type="entry name" value="Alpha_L_fucos"/>
    <property type="match status" value="1"/>
</dbReference>
<dbReference type="GO" id="GO:0005764">
    <property type="term" value="C:lysosome"/>
    <property type="evidence" value="ECO:0007669"/>
    <property type="project" value="TreeGrafter"/>
</dbReference>
<feature type="chain" id="PRO_5043734867" description="alpha-L-fucosidase" evidence="6">
    <location>
        <begin position="20"/>
        <end position="749"/>
    </location>
</feature>
<organism evidence="8 9">
    <name type="scientific">Rapidithrix thailandica</name>
    <dbReference type="NCBI Taxonomy" id="413964"/>
    <lineage>
        <taxon>Bacteria</taxon>
        <taxon>Pseudomonadati</taxon>
        <taxon>Bacteroidota</taxon>
        <taxon>Cytophagia</taxon>
        <taxon>Cytophagales</taxon>
        <taxon>Flammeovirgaceae</taxon>
        <taxon>Rapidithrix</taxon>
    </lineage>
</organism>
<comment type="similarity">
    <text evidence="1">Belongs to the glycosyl hydrolase 29 family.</text>
</comment>
<dbReference type="Proteomes" id="UP001403385">
    <property type="component" value="Unassembled WGS sequence"/>
</dbReference>
<dbReference type="InterPro" id="IPR000933">
    <property type="entry name" value="Glyco_hydro_29"/>
</dbReference>
<accession>A0AAW9S2Q7</accession>
<dbReference type="PROSITE" id="PS50022">
    <property type="entry name" value="FA58C_3"/>
    <property type="match status" value="2"/>
</dbReference>
<evidence type="ECO:0000256" key="1">
    <source>
        <dbReference type="ARBA" id="ARBA00007951"/>
    </source>
</evidence>
<dbReference type="InterPro" id="IPR057739">
    <property type="entry name" value="Glyco_hydro_29_N"/>
</dbReference>
<feature type="domain" description="F5/8 type C" evidence="7">
    <location>
        <begin position="389"/>
        <end position="527"/>
    </location>
</feature>
<dbReference type="PANTHER" id="PTHR10030">
    <property type="entry name" value="ALPHA-L-FUCOSIDASE"/>
    <property type="match status" value="1"/>
</dbReference>